<keyword evidence="2" id="KW-0614">Plasmid</keyword>
<evidence type="ECO:0000313" key="3">
    <source>
        <dbReference type="Proteomes" id="UP000027395"/>
    </source>
</evidence>
<gene>
    <name evidence="2" type="ORF">A19Y_7047</name>
</gene>
<feature type="region of interest" description="Disordered" evidence="1">
    <location>
        <begin position="66"/>
        <end position="87"/>
    </location>
</feature>
<dbReference type="Proteomes" id="UP000027395">
    <property type="component" value="Plasmid pPA50"/>
</dbReference>
<dbReference type="RefSeq" id="WP_158442923.1">
    <property type="nucleotide sequence ID" value="NZ_CM002807.1"/>
</dbReference>
<organism evidence="2 3">
    <name type="scientific">Planktothrix agardhii (strain NIVA-CYA 126/8)</name>
    <dbReference type="NCBI Taxonomy" id="388467"/>
    <lineage>
        <taxon>Bacteria</taxon>
        <taxon>Bacillati</taxon>
        <taxon>Cyanobacteriota</taxon>
        <taxon>Cyanophyceae</taxon>
        <taxon>Oscillatoriophycideae</taxon>
        <taxon>Oscillatoriales</taxon>
        <taxon>Microcoleaceae</taxon>
        <taxon>Planktothrix</taxon>
    </lineage>
</organism>
<dbReference type="EMBL" id="CM002807">
    <property type="protein sequence ID" value="KEI65200.1"/>
    <property type="molecule type" value="Genomic_DNA"/>
</dbReference>
<reference evidence="2 3" key="1">
    <citation type="journal article" date="2014" name="Appl. Environ. Microbiol.">
        <title>Elucidation of insertion elements encoded on plasmids and in vitro construction of shuttle vectors from the toxic cyanobacterium Planktothrix.</title>
        <authorList>
            <person name="Christiansen G."/>
            <person name="Goesmann A."/>
            <person name="Kurmayer R."/>
        </authorList>
    </citation>
    <scope>NUCLEOTIDE SEQUENCE [LARGE SCALE GENOMIC DNA]</scope>
    <source>
        <strain evidence="2 3">NIVA-CYA 126/8</strain>
        <plasmid evidence="2">pPA50</plasmid>
    </source>
</reference>
<dbReference type="PATRIC" id="fig|388467.6.peg.4802"/>
<dbReference type="HOGENOM" id="CLU_256185_0_0_3"/>
<protein>
    <submittedName>
        <fullName evidence="2">Uncharacterized protein</fullName>
    </submittedName>
</protein>
<evidence type="ECO:0000313" key="2">
    <source>
        <dbReference type="EMBL" id="KEI65200.1"/>
    </source>
</evidence>
<accession>A0A073CMJ9</accession>
<evidence type="ECO:0000256" key="1">
    <source>
        <dbReference type="SAM" id="MobiDB-lite"/>
    </source>
</evidence>
<geneLocation type="plasmid" evidence="2 3">
    <name>pPA50</name>
</geneLocation>
<keyword evidence="3" id="KW-1185">Reference proteome</keyword>
<dbReference type="AlphaFoldDB" id="A0A073CMJ9"/>
<proteinExistence type="predicted"/>
<sequence length="1199" mass="134594">MITTDTTLKGKAIASSKRNPCPICEKTHGCKISDNLVMCLRGDRSWSIPGWRFIKPLNSGMGGLFGADSGERREYRPEQQTKAAKPSNITPLTDEQLDREARKILKQLGLSAKHREQLHGRGLTDEQIDQRGFKSVDRYQEFNLISISPNFPGMGDKGTLANSGSGILIPIRNIKGLIIGFQIARDDRNPKYQWLWGSSNRRVSGELPLQFLKLNSSPDLNIIEGTQKPLPAAHLHNINVLGAGGVNWHGSKKEFKAIVDSKNFDLYILNPDTGCKANHHVMGGYRALYLFLKKLGVTLYIRDWGQGDRPKSDKVDIDEIDTETFNNARIISYIEWDNQVIDQGELSEEQWFNRFKLPELQNDLARIVKRFYSRVNQKNKPVTPEQNPEAKPVTIPEEKTECSAIVLWKPQKLISLPYTPGQLPTVDEWQQMGCPKIIFNNGERLACYGEACEKGFKFTLDTTATGHGKSFDSGLANLETFGIDPDDKENKARIFYLSPDHRNPTNATVEANYVDLEARHNGLNYDTDRKTALGKNHVIRAKNQNPDIPSNCPENQTFLTVAEMGLSAFGGKDSPICQSCPLLNQGCLFLQNRRYTLTNERLIRADINSIHPSSDDILILDDLSIENTHQITVEINDVLMMVGKLQLRADHRLFKILRPILVEIYKGLLAVTTEKHRYGISHREVVELMPTIDELNQLIFDLYSDDWLACDNVWGTPIYHYEMINGIPEATKVIGENFIAPSLIDLRNECYKLLENYAKFINGLQTPEEKQQAIKDNVIPPWLPALIDCLIGNKRINLRIDNGKLIITKLSKRHRNIIKSAGLSIALDATQNKRDYALSLGISLNEILEVSEVKQSTPNLHIHIIKGMGRGGKQRRDTMQERINVAINAIAKRHQGQNIGLIDHKSAVANYQDLGHKLGYWHKDTRGSNQFLNTQVMVSVGHPCPNLGQVAAEYQTLTGYSPTPDKRTGRYGGWVNRKIKAELIQDVGRLRAHLRPDEQLHSYLVADFDDDTISALRLAYPTATVIIEDIYDIAPGAASKGVQTERGIIEALWSSVKSGVVATIDDIAEQLGITKGGVSKNLKDRLGIGFREVKKSLLLLYRAINNKSKLSELDSDALYIAREYLPDVAQDFERGDTTPADVIFEMITTAKAFGERQFRHILAATPIPILCKLLGAVLRFVPPQLLSEFIPISPHSETA</sequence>
<name>A0A073CMJ9_PLAA1</name>
<feature type="compositionally biased region" description="Basic and acidic residues" evidence="1">
    <location>
        <begin position="69"/>
        <end position="79"/>
    </location>
</feature>